<dbReference type="PROSITE" id="PS52008">
    <property type="entry name" value="GH81"/>
    <property type="match status" value="2"/>
</dbReference>
<dbReference type="InterPro" id="IPR005200">
    <property type="entry name" value="Endo-beta-glucanase"/>
</dbReference>
<feature type="region of interest" description="Disordered" evidence="9">
    <location>
        <begin position="863"/>
        <end position="882"/>
    </location>
</feature>
<dbReference type="Pfam" id="PF17652">
    <property type="entry name" value="Glyco_hydro81C"/>
    <property type="match status" value="2"/>
</dbReference>
<evidence type="ECO:0000256" key="9">
    <source>
        <dbReference type="SAM" id="MobiDB-lite"/>
    </source>
</evidence>
<feature type="domain" description="Glycosyl hydrolase family 81 N-terminal" evidence="11">
    <location>
        <begin position="120"/>
        <end position="431"/>
    </location>
</feature>
<evidence type="ECO:0000313" key="14">
    <source>
        <dbReference type="Proteomes" id="UP001259832"/>
    </source>
</evidence>
<evidence type="ECO:0000256" key="4">
    <source>
        <dbReference type="ARBA" id="ARBA00022801"/>
    </source>
</evidence>
<evidence type="ECO:0000259" key="12">
    <source>
        <dbReference type="Pfam" id="PF17652"/>
    </source>
</evidence>
<keyword evidence="8" id="KW-0624">Polysaccharide degradation</keyword>
<feature type="region of interest" description="Disordered" evidence="9">
    <location>
        <begin position="65"/>
        <end position="88"/>
    </location>
</feature>
<feature type="compositionally biased region" description="Polar residues" evidence="9">
    <location>
        <begin position="863"/>
        <end position="879"/>
    </location>
</feature>
<evidence type="ECO:0000256" key="3">
    <source>
        <dbReference type="ARBA" id="ARBA00012780"/>
    </source>
</evidence>
<dbReference type="EC" id="3.2.1.39" evidence="3"/>
<sequence length="1605" mass="179282">MEFLRRIDRRQGEPGWMKILTLLQVAVVSVAARRVAATNSDPNVGEGYDFVKNTVEGATDKIVGTLSPNTPASTSTPQQGSTSGGFFAPFGTDGPSEELFERNGSLEKIVPIINVAEEALNQPIPTNDWWGNLIHVTDLKNVSNYAAWSNPYAVKLPREAPYGLQTCYSYTYREIAPEINGTVKFYNHSYHNDLTLSAEEFFLYEPTYEVYEWDEGGAKLRTCDEASGKCMDSALVSGMAFVSSKYDGLTPRIDTEHNITYVDDSAPGKFVIHLNNSQTWVLYASDKSLSLRVEESVVFSVNASGSSLVADKGYSGTIRVALLPEDATDDTVYDEFAACMVLGGSVSMESRTGYSLHWDVEGSTCESVGLLHFALAHQIESLTGSPTKTTSPGAIVLHSATRGLMVGQVTTSPTWSFVEPEADFDVDFYPARKPSPWIVLETDMLRTLQKDIRGNWSDWNADSWYYNGKYFQKYASLCLMAADSSIVGTDTVLLSYCLEKLEAMIEPVLNNTLSPPLMYDTLYRGLISSSIFKTGSIYTEFGNGMYNDHHYHYGYFVTASAMLKHLDPNWSRMPELERVIWTMLRDVVNPSADDTYFPRFRHFSWYLGHSYSHGVTSIDNGKDEESTSEDINFYYGMTLWGKVTGNKNVEDLGSLMLRLDAHAIRTYFLMTSDNKIHPPEIVRNHVTGIFFDNKVFYNTWFLDEKYAIHGIQMIPVSPINELARTSTFVAQEWNDILSKEPIVVEVNTTITWLSLLLVNAATVNPMEALHNLKNATMDDGLSRSWALYNAATRCRDDVHVNTTAAAQLTVKMQLSSWAYAAISAAAIAGNVLATANDPDVGEGFNFLDGTVASATERLIGTLSPNTPEATKETQTNSANGGYFSPFAIDEPSEELFQRNGSLAKLAPIINVAKEALNQPIPTNKWWGNLIHVTATNRSENFPAWAQPYSIFLPKVQPFGIQTCYPYTYREMAPEVNGTVKWYSHGSHNDLTLSANEFNESKPKYEVYSWSDIGIKLRTCDSGSGKCMDSALVSGMAFVSSKYDGLTPRIDTEHNITYVDDSAPGKFVIHLNNSQTWVLYASDKSLSLRVEESVVFSVNASGSSLVADKGYSGTIRVAVLPEGSEDTMYDEYAGCGVLGGDVSMESRTGYSLHWETEGSTCDSMGLLHFALPHQIDSMSGSPIKATSPGAIVLHSTTRGQMVGQVSTLWSFVEPETDFEVDFYPVRKPTPWVVLQTDMLKTLQKDIIANWSMNANSWYYNGKYYQKYASLCLMAADSSVVGSDTTLLTYCLEKLEAMIEPMLNNTLSPPLVFETLYSGIISSQIFENGWLYMDFGSGIYNDHHYHFGYFVTASAILKHLDPNWSRMPELERIIWTMLRDVANPSLEDPYFPRFRHFSWYHGHSYSRGVTLLDHGKDEESTSEDVNFYYGMTLWGKVTGHKAVEDLGSLMLRLNAHAIRTYFLLKSDNTVHPPEIVRNHVTGIFFDNKVYYNTWFLDEVYAIHGIQMIPVSPINELARTSEFVEQEWNDILSKERIVTTKNSNNTWLSLLLVNAATVNPMDSLRKLKNATMDDGLSRSWALYNAATRCRDGVDIKGTVSKLQVAVEV</sequence>
<dbReference type="InterPro" id="IPR040720">
    <property type="entry name" value="GH81_C"/>
</dbReference>
<evidence type="ECO:0000256" key="1">
    <source>
        <dbReference type="ARBA" id="ARBA00000382"/>
    </source>
</evidence>
<dbReference type="GO" id="GO:0052861">
    <property type="term" value="F:endo-1,3(4)-beta-glucanase activity"/>
    <property type="evidence" value="ECO:0007669"/>
    <property type="project" value="InterPro"/>
</dbReference>
<keyword evidence="10" id="KW-0732">Signal</keyword>
<dbReference type="Gene3D" id="1.20.5.420">
    <property type="entry name" value="Immunoglobulin FC, subunit C"/>
    <property type="match status" value="2"/>
</dbReference>
<comment type="similarity">
    <text evidence="2">Belongs to the glycosyl hydrolase 81 family.</text>
</comment>
<dbReference type="Gene3D" id="1.10.287.1170">
    <property type="entry name" value="glycoside hydrolase family 81 endo-[beta] glucanase"/>
    <property type="match status" value="2"/>
</dbReference>
<name>A0AAD9LSB5_9STRA</name>
<organism evidence="13 14">
    <name type="scientific">Phytophthora citrophthora</name>
    <dbReference type="NCBI Taxonomy" id="4793"/>
    <lineage>
        <taxon>Eukaryota</taxon>
        <taxon>Sar</taxon>
        <taxon>Stramenopiles</taxon>
        <taxon>Oomycota</taxon>
        <taxon>Peronosporomycetes</taxon>
        <taxon>Peronosporales</taxon>
        <taxon>Peronosporaceae</taxon>
        <taxon>Phytophthora</taxon>
    </lineage>
</organism>
<keyword evidence="14" id="KW-1185">Reference proteome</keyword>
<evidence type="ECO:0000313" key="13">
    <source>
        <dbReference type="EMBL" id="KAK1948110.1"/>
    </source>
</evidence>
<dbReference type="PANTHER" id="PTHR31983:SF0">
    <property type="entry name" value="GLUCAN ENDO-1,3-BETA-D-GLUCOSIDASE 2"/>
    <property type="match status" value="1"/>
</dbReference>
<evidence type="ECO:0000259" key="11">
    <source>
        <dbReference type="Pfam" id="PF03639"/>
    </source>
</evidence>
<proteinExistence type="inferred from homology"/>
<comment type="caution">
    <text evidence="13">The sequence shown here is derived from an EMBL/GenBank/DDBJ whole genome shotgun (WGS) entry which is preliminary data.</text>
</comment>
<dbReference type="GO" id="GO:0042973">
    <property type="term" value="F:glucan endo-1,3-beta-D-glucosidase activity"/>
    <property type="evidence" value="ECO:0007669"/>
    <property type="project" value="UniProtKB-EC"/>
</dbReference>
<dbReference type="GO" id="GO:0071555">
    <property type="term" value="P:cell wall organization"/>
    <property type="evidence" value="ECO:0007669"/>
    <property type="project" value="UniProtKB-KW"/>
</dbReference>
<keyword evidence="7" id="KW-0961">Cell wall biogenesis/degradation</keyword>
<protein>
    <recommendedName>
        <fullName evidence="3">glucan endo-1,3-beta-D-glucosidase</fullName>
        <ecNumber evidence="3">3.2.1.39</ecNumber>
    </recommendedName>
</protein>
<dbReference type="Pfam" id="PF03639">
    <property type="entry name" value="Glyco_hydro_81"/>
    <property type="match status" value="2"/>
</dbReference>
<feature type="domain" description="Glycosyl hydrolase family 81 C-terminal" evidence="12">
    <location>
        <begin position="1239"/>
        <end position="1579"/>
    </location>
</feature>
<evidence type="ECO:0000256" key="6">
    <source>
        <dbReference type="ARBA" id="ARBA00023295"/>
    </source>
</evidence>
<keyword evidence="6" id="KW-0326">Glycosidase</keyword>
<evidence type="ECO:0000256" key="10">
    <source>
        <dbReference type="SAM" id="SignalP"/>
    </source>
</evidence>
<dbReference type="Proteomes" id="UP001259832">
    <property type="component" value="Unassembled WGS sequence"/>
</dbReference>
<dbReference type="GO" id="GO:0000272">
    <property type="term" value="P:polysaccharide catabolic process"/>
    <property type="evidence" value="ECO:0007669"/>
    <property type="project" value="UniProtKB-KW"/>
</dbReference>
<feature type="chain" id="PRO_5041989852" description="glucan endo-1,3-beta-D-glucosidase" evidence="10">
    <location>
        <begin position="33"/>
        <end position="1605"/>
    </location>
</feature>
<feature type="compositionally biased region" description="Low complexity" evidence="9">
    <location>
        <begin position="70"/>
        <end position="85"/>
    </location>
</feature>
<accession>A0AAD9LSB5</accession>
<comment type="catalytic activity">
    <reaction evidence="1">
        <text>Hydrolysis of (1-&gt;3)-beta-D-glucosidic linkages in (1-&gt;3)-beta-D-glucans.</text>
        <dbReference type="EC" id="3.2.1.39"/>
    </reaction>
</comment>
<dbReference type="Gene3D" id="2.70.98.30">
    <property type="entry name" value="Golgi alpha-mannosidase II, domain 4"/>
    <property type="match status" value="2"/>
</dbReference>
<keyword evidence="4" id="KW-0378">Hydrolase</keyword>
<dbReference type="PANTHER" id="PTHR31983">
    <property type="entry name" value="ENDO-1,3(4)-BETA-GLUCANASE 1"/>
    <property type="match status" value="1"/>
</dbReference>
<evidence type="ECO:0000256" key="5">
    <source>
        <dbReference type="ARBA" id="ARBA00023277"/>
    </source>
</evidence>
<evidence type="ECO:0000256" key="8">
    <source>
        <dbReference type="ARBA" id="ARBA00023326"/>
    </source>
</evidence>
<dbReference type="EMBL" id="JASMQC010000001">
    <property type="protein sequence ID" value="KAK1948110.1"/>
    <property type="molecule type" value="Genomic_DNA"/>
</dbReference>
<feature type="domain" description="Glycosyl hydrolase family 81 C-terminal" evidence="12">
    <location>
        <begin position="445"/>
        <end position="787"/>
    </location>
</feature>
<feature type="domain" description="Glycosyl hydrolase family 81 N-terminal" evidence="11">
    <location>
        <begin position="915"/>
        <end position="1224"/>
    </location>
</feature>
<evidence type="ECO:0000256" key="7">
    <source>
        <dbReference type="ARBA" id="ARBA00023316"/>
    </source>
</evidence>
<keyword evidence="5" id="KW-0119">Carbohydrate metabolism</keyword>
<gene>
    <name evidence="13" type="ORF">P3T76_000400</name>
</gene>
<feature type="signal peptide" evidence="10">
    <location>
        <begin position="1"/>
        <end position="32"/>
    </location>
</feature>
<reference evidence="13" key="1">
    <citation type="submission" date="2023-08" db="EMBL/GenBank/DDBJ databases">
        <title>Reference Genome Resource for the Citrus Pathogen Phytophthora citrophthora.</title>
        <authorList>
            <person name="Moller H."/>
            <person name="Coetzee B."/>
            <person name="Rose L.J."/>
            <person name="Van Niekerk J.M."/>
        </authorList>
    </citation>
    <scope>NUCLEOTIDE SEQUENCE</scope>
    <source>
        <strain evidence="13">STE-U-9442</strain>
    </source>
</reference>
<dbReference type="InterPro" id="IPR040451">
    <property type="entry name" value="GH81_N"/>
</dbReference>
<evidence type="ECO:0000256" key="2">
    <source>
        <dbReference type="ARBA" id="ARBA00010730"/>
    </source>
</evidence>